<keyword evidence="7" id="KW-0732">Signal</keyword>
<dbReference type="PANTHER" id="PTHR12471">
    <property type="entry name" value="VACUOLAR ATP SYNTHASE SUBUNIT S1"/>
    <property type="match status" value="1"/>
</dbReference>
<dbReference type="Proteomes" id="UP001108240">
    <property type="component" value="Unplaced"/>
</dbReference>
<evidence type="ECO:0000256" key="5">
    <source>
        <dbReference type="ARBA" id="ARBA00023136"/>
    </source>
</evidence>
<reference evidence="10" key="2">
    <citation type="submission" date="2025-09" db="UniProtKB">
        <authorList>
            <consortium name="Ensembl"/>
        </authorList>
    </citation>
    <scope>IDENTIFICATION</scope>
</reference>
<dbReference type="GO" id="GO:0030641">
    <property type="term" value="P:regulation of cellular pH"/>
    <property type="evidence" value="ECO:0007669"/>
    <property type="project" value="TreeGrafter"/>
</dbReference>
<feature type="domain" description="V-type proton ATPase subunit S1 luminal" evidence="8">
    <location>
        <begin position="247"/>
        <end position="385"/>
    </location>
</feature>
<accession>A0A8C1BY24</accession>
<evidence type="ECO:0000256" key="3">
    <source>
        <dbReference type="ARBA" id="ARBA00022692"/>
    </source>
</evidence>
<name>A0A8C1BY24_CYPCA</name>
<comment type="subcellular location">
    <subcellularLocation>
        <location evidence="1">Membrane</location>
        <topology evidence="1">Single-pass membrane protein</topology>
    </subcellularLocation>
</comment>
<protein>
    <submittedName>
        <fullName evidence="10">ATPase H+ transporting accessory protein 1b</fullName>
    </submittedName>
</protein>
<evidence type="ECO:0000256" key="4">
    <source>
        <dbReference type="ARBA" id="ARBA00022989"/>
    </source>
</evidence>
<comment type="similarity">
    <text evidence="2">Belongs to the vacuolar ATPase subunit S1 family.</text>
</comment>
<keyword evidence="3 6" id="KW-0812">Transmembrane</keyword>
<keyword evidence="11" id="KW-1185">Reference proteome</keyword>
<dbReference type="InterPro" id="IPR008388">
    <property type="entry name" value="Ac45_acc_su"/>
</dbReference>
<organism evidence="10 11">
    <name type="scientific">Cyprinus carpio carpio</name>
    <dbReference type="NCBI Taxonomy" id="630221"/>
    <lineage>
        <taxon>Eukaryota</taxon>
        <taxon>Metazoa</taxon>
        <taxon>Chordata</taxon>
        <taxon>Craniata</taxon>
        <taxon>Vertebrata</taxon>
        <taxon>Euteleostomi</taxon>
        <taxon>Actinopterygii</taxon>
        <taxon>Neopterygii</taxon>
        <taxon>Teleostei</taxon>
        <taxon>Ostariophysi</taxon>
        <taxon>Cypriniformes</taxon>
        <taxon>Cyprinidae</taxon>
        <taxon>Cyprininae</taxon>
        <taxon>Cyprinus</taxon>
    </lineage>
</organism>
<evidence type="ECO:0000259" key="8">
    <source>
        <dbReference type="Pfam" id="PF05827"/>
    </source>
</evidence>
<dbReference type="Gene3D" id="2.40.160.110">
    <property type="match status" value="1"/>
</dbReference>
<dbReference type="GO" id="GO:0033176">
    <property type="term" value="C:proton-transporting V-type ATPase complex"/>
    <property type="evidence" value="ECO:0007669"/>
    <property type="project" value="TreeGrafter"/>
</dbReference>
<dbReference type="AlphaFoldDB" id="A0A8C1BY24"/>
<feature type="transmembrane region" description="Helical" evidence="6">
    <location>
        <begin position="434"/>
        <end position="453"/>
    </location>
</feature>
<evidence type="ECO:0000313" key="10">
    <source>
        <dbReference type="Ensembl" id="ENSCCRP00000037630.2"/>
    </source>
</evidence>
<dbReference type="Pfam" id="PF05827">
    <property type="entry name" value="VAS1_LD"/>
    <property type="match status" value="1"/>
</dbReference>
<dbReference type="Pfam" id="PF20520">
    <property type="entry name" value="Ac45-VOA1_TM"/>
    <property type="match status" value="1"/>
</dbReference>
<feature type="domain" description="V-type proton ATPase subunit S1/VOA1 transmembrane" evidence="9">
    <location>
        <begin position="428"/>
        <end position="466"/>
    </location>
</feature>
<dbReference type="GeneTree" id="ENSGT00940000156650"/>
<feature type="signal peptide" evidence="7">
    <location>
        <begin position="1"/>
        <end position="26"/>
    </location>
</feature>
<reference evidence="10" key="1">
    <citation type="submission" date="2025-08" db="UniProtKB">
        <authorList>
            <consortium name="Ensembl"/>
        </authorList>
    </citation>
    <scope>IDENTIFICATION</scope>
</reference>
<evidence type="ECO:0000259" key="9">
    <source>
        <dbReference type="Pfam" id="PF20520"/>
    </source>
</evidence>
<evidence type="ECO:0000256" key="1">
    <source>
        <dbReference type="ARBA" id="ARBA00004167"/>
    </source>
</evidence>
<keyword evidence="5 6" id="KW-0472">Membrane</keyword>
<sequence>MRCRSVSTMAFTSVLLFICSIYSCYAQVPLLMWTSGGSNMPHLAQPAAGQTVSGGQLASYLKSALSGAPHNVLLFLQDKLIMEDFTMYGGVFGNKQDSAFLTVESALQASSSPLVLPALDWSASHSILELFQGELGIPAVHINPNTLKEIKLNTSQPSLLAVHLPYSAGVQTKESLLKNDAIIGEVLNVFKSQDVPYTAVYTGLKPSRVIEETPVMAGRSVGRSLLQAPPQSSVKPPLVVNNTAGRPCILLWADTLLASYSGKQDDLAIHIFNGSADTAGSVCNETLSRLVINYQNVLDLRSLRLIFSMRKIFFPVSARNWSVVEQVVLEYDGQRAIFNASGGIYSPAEYSFHCQSVSSIQSPLLVPRSATDNANQWKLSFTDFQSPLLVPRSATDNANQWKLSFTDFQIQGFNVTGEDFSYASDCAGFFTPGIWMGLLTSLLMVFILTYGLHMIMQLRTMDRFDDPKGPAISVPQSE</sequence>
<evidence type="ECO:0000256" key="2">
    <source>
        <dbReference type="ARBA" id="ARBA00009037"/>
    </source>
</evidence>
<dbReference type="GO" id="GO:0001671">
    <property type="term" value="F:ATPase activator activity"/>
    <property type="evidence" value="ECO:0007669"/>
    <property type="project" value="TreeGrafter"/>
</dbReference>
<evidence type="ECO:0000256" key="7">
    <source>
        <dbReference type="SAM" id="SignalP"/>
    </source>
</evidence>
<dbReference type="PANTHER" id="PTHR12471:SF2">
    <property type="entry name" value="V-TYPE PROTON ATPASE SUBUNIT S1"/>
    <property type="match status" value="1"/>
</dbReference>
<evidence type="ECO:0000256" key="6">
    <source>
        <dbReference type="SAM" id="Phobius"/>
    </source>
</evidence>
<keyword evidence="4 6" id="KW-1133">Transmembrane helix</keyword>
<dbReference type="PROSITE" id="PS51257">
    <property type="entry name" value="PROKAR_LIPOPROTEIN"/>
    <property type="match status" value="1"/>
</dbReference>
<proteinExistence type="inferred from homology"/>
<feature type="chain" id="PRO_5039947037" evidence="7">
    <location>
        <begin position="27"/>
        <end position="478"/>
    </location>
</feature>
<dbReference type="InterPro" id="IPR046756">
    <property type="entry name" value="VAS1/VOA1_TM"/>
</dbReference>
<dbReference type="InterPro" id="IPR046755">
    <property type="entry name" value="VAS1_LD"/>
</dbReference>
<dbReference type="Ensembl" id="ENSCCRT00000040768.2">
    <property type="protein sequence ID" value="ENSCCRP00000037630.2"/>
    <property type="gene ID" value="ENSCCRG00000020121.2"/>
</dbReference>
<evidence type="ECO:0000313" key="11">
    <source>
        <dbReference type="Proteomes" id="UP001108240"/>
    </source>
</evidence>